<keyword evidence="2" id="KW-0808">Transferase</keyword>
<keyword evidence="3" id="KW-1185">Reference proteome</keyword>
<dbReference type="GO" id="GO:0016740">
    <property type="term" value="F:transferase activity"/>
    <property type="evidence" value="ECO:0007669"/>
    <property type="project" value="UniProtKB-KW"/>
</dbReference>
<evidence type="ECO:0000313" key="3">
    <source>
        <dbReference type="Proteomes" id="UP000483004"/>
    </source>
</evidence>
<proteinExistence type="predicted"/>
<evidence type="ECO:0000259" key="1">
    <source>
        <dbReference type="Pfam" id="PF01636"/>
    </source>
</evidence>
<dbReference type="PANTHER" id="PTHR21310:SF40">
    <property type="entry name" value="AMINOGLYCOSIDE PHOSPHOTRANSFERASE DOMAIN-CONTAINING PROTEIN-RELATED"/>
    <property type="match status" value="1"/>
</dbReference>
<dbReference type="InterPro" id="IPR011009">
    <property type="entry name" value="Kinase-like_dom_sf"/>
</dbReference>
<sequence>MPDAHAAGPGGPPGIDAERVGEWLAAHVGGLAAPVRFALVSGGRSNLTYRVTDAAGAVYALRRPPMGGVLETAHDMGREWRFISAMAGTAVPVAAPLAFCDDPAVTGAPFYVMGFVDGTVLADRAAAERLVPEARAKACDDLVEVLAALHALDPHEVGLGDMVRRTGFAERQLRRWLHQARQSGADYLPLLVEVHDLLAADVPPQGTGIVHGDYRAGNLAFGPDGTVRAVFDWELATSGDALADLGYLVSTWQEPGDPPGAAPLGPTTMPGFASRADLAGRYARLSGRDVSDLPYWVAFAHWRSACIGAGVQARYLAGHMADDGYLAEARERAALGVELAEKARAGLHAQEI</sequence>
<protein>
    <submittedName>
        <fullName evidence="2">Phosphotransferase family protein</fullName>
    </submittedName>
</protein>
<organism evidence="2 3">
    <name type="scientific">Actinomadura montaniterrae</name>
    <dbReference type="NCBI Taxonomy" id="1803903"/>
    <lineage>
        <taxon>Bacteria</taxon>
        <taxon>Bacillati</taxon>
        <taxon>Actinomycetota</taxon>
        <taxon>Actinomycetes</taxon>
        <taxon>Streptosporangiales</taxon>
        <taxon>Thermomonosporaceae</taxon>
        <taxon>Actinomadura</taxon>
    </lineage>
</organism>
<reference evidence="2 3" key="1">
    <citation type="submission" date="2019-09" db="EMBL/GenBank/DDBJ databases">
        <title>Actinomadura physcomitrii sp. nov., a novel actinomycete isolated from moss [Physcomitrium sphaericum (Ludw) Fuernr].</title>
        <authorList>
            <person name="Liu C."/>
            <person name="Zhuang X."/>
        </authorList>
    </citation>
    <scope>NUCLEOTIDE SEQUENCE [LARGE SCALE GENOMIC DNA]</scope>
    <source>
        <strain evidence="2 3">CYP1-1B</strain>
    </source>
</reference>
<dbReference type="InterPro" id="IPR041726">
    <property type="entry name" value="ACAD10_11_N"/>
</dbReference>
<dbReference type="Proteomes" id="UP000483004">
    <property type="component" value="Unassembled WGS sequence"/>
</dbReference>
<dbReference type="Pfam" id="PF01636">
    <property type="entry name" value="APH"/>
    <property type="match status" value="1"/>
</dbReference>
<dbReference type="InterPro" id="IPR051678">
    <property type="entry name" value="AGP_Transferase"/>
</dbReference>
<dbReference type="SUPFAM" id="SSF56112">
    <property type="entry name" value="Protein kinase-like (PK-like)"/>
    <property type="match status" value="1"/>
</dbReference>
<dbReference type="OrthoDB" id="3806873at2"/>
<accession>A0A6L3VQH6</accession>
<dbReference type="CDD" id="cd05154">
    <property type="entry name" value="ACAD10_11_N-like"/>
    <property type="match status" value="1"/>
</dbReference>
<dbReference type="PANTHER" id="PTHR21310">
    <property type="entry name" value="AMINOGLYCOSIDE PHOSPHOTRANSFERASE-RELATED-RELATED"/>
    <property type="match status" value="1"/>
</dbReference>
<dbReference type="AlphaFoldDB" id="A0A6L3VQH6"/>
<dbReference type="Gene3D" id="3.90.1200.10">
    <property type="match status" value="1"/>
</dbReference>
<dbReference type="Gene3D" id="3.30.200.20">
    <property type="entry name" value="Phosphorylase Kinase, domain 1"/>
    <property type="match status" value="1"/>
</dbReference>
<dbReference type="EMBL" id="WBMR01000121">
    <property type="protein sequence ID" value="KAB2371607.1"/>
    <property type="molecule type" value="Genomic_DNA"/>
</dbReference>
<evidence type="ECO:0000313" key="2">
    <source>
        <dbReference type="EMBL" id="KAB2371607.1"/>
    </source>
</evidence>
<gene>
    <name evidence="2" type="ORF">F9B16_31740</name>
</gene>
<feature type="domain" description="Aminoglycoside phosphotransferase" evidence="1">
    <location>
        <begin position="39"/>
        <end position="261"/>
    </location>
</feature>
<comment type="caution">
    <text evidence="2">The sequence shown here is derived from an EMBL/GenBank/DDBJ whole genome shotgun (WGS) entry which is preliminary data.</text>
</comment>
<dbReference type="InterPro" id="IPR002575">
    <property type="entry name" value="Aminoglycoside_PTrfase"/>
</dbReference>
<name>A0A6L3VQH6_9ACTN</name>
<dbReference type="RefSeq" id="WP_151543903.1">
    <property type="nucleotide sequence ID" value="NZ_WBMR01000121.1"/>
</dbReference>